<dbReference type="AlphaFoldDB" id="T0Y8N0"/>
<comment type="subcellular location">
    <subcellularLocation>
        <location evidence="1">Cytoplasm</location>
    </subcellularLocation>
</comment>
<evidence type="ECO:0000256" key="2">
    <source>
        <dbReference type="ARBA" id="ARBA00006053"/>
    </source>
</evidence>
<dbReference type="GO" id="GO:0051603">
    <property type="term" value="P:proteolysis involved in protein catabolic process"/>
    <property type="evidence" value="ECO:0007669"/>
    <property type="project" value="InterPro"/>
</dbReference>
<dbReference type="Gene3D" id="3.60.20.10">
    <property type="entry name" value="Glutamine Phosphoribosylpyrophosphate, subunit 1, domain 1"/>
    <property type="match status" value="1"/>
</dbReference>
<name>T0Y8N0_9ZZZZ</name>
<dbReference type="GO" id="GO:0004298">
    <property type="term" value="F:threonine-type endopeptidase activity"/>
    <property type="evidence" value="ECO:0007669"/>
    <property type="project" value="InterPro"/>
</dbReference>
<accession>T0Y8N0</accession>
<reference evidence="7" key="2">
    <citation type="journal article" date="2014" name="ISME J.">
        <title>Microbial stratification in low pH oxic and suboxic macroscopic growths along an acid mine drainage.</title>
        <authorList>
            <person name="Mendez-Garcia C."/>
            <person name="Mesa V."/>
            <person name="Sprenger R.R."/>
            <person name="Richter M."/>
            <person name="Diez M.S."/>
            <person name="Solano J."/>
            <person name="Bargiela R."/>
            <person name="Golyshina O.V."/>
            <person name="Manteca A."/>
            <person name="Ramos J.L."/>
            <person name="Gallego J.R."/>
            <person name="Llorente I."/>
            <person name="Martins Dos Santos V.A."/>
            <person name="Jensen O.N."/>
            <person name="Pelaez A.I."/>
            <person name="Sanchez J."/>
            <person name="Ferrer M."/>
        </authorList>
    </citation>
    <scope>NUCLEOTIDE SEQUENCE</scope>
</reference>
<dbReference type="InterPro" id="IPR029055">
    <property type="entry name" value="Ntn_hydrolases_N"/>
</dbReference>
<dbReference type="PANTHER" id="PTHR32194">
    <property type="entry name" value="METALLOPROTEASE TLDD"/>
    <property type="match status" value="1"/>
</dbReference>
<protein>
    <submittedName>
        <fullName evidence="7">ATP-dependent protease peptidase subunit</fullName>
    </submittedName>
</protein>
<dbReference type="GO" id="GO:0046872">
    <property type="term" value="F:metal ion binding"/>
    <property type="evidence" value="ECO:0007669"/>
    <property type="project" value="UniProtKB-KW"/>
</dbReference>
<evidence type="ECO:0000256" key="1">
    <source>
        <dbReference type="ARBA" id="ARBA00004496"/>
    </source>
</evidence>
<proteinExistence type="inferred from homology"/>
<dbReference type="NCBIfam" id="TIGR03692">
    <property type="entry name" value="ATP_dep_HslV"/>
    <property type="match status" value="1"/>
</dbReference>
<keyword evidence="5" id="KW-0479">Metal-binding</keyword>
<dbReference type="InterPro" id="IPR022281">
    <property type="entry name" value="ATP-dep_Prtase_HsIV_su"/>
</dbReference>
<dbReference type="PROSITE" id="PS51476">
    <property type="entry name" value="PROTEASOME_BETA_2"/>
    <property type="match status" value="1"/>
</dbReference>
<keyword evidence="4 7" id="KW-0645">Protease</keyword>
<organism evidence="7">
    <name type="scientific">mine drainage metagenome</name>
    <dbReference type="NCBI Taxonomy" id="410659"/>
    <lineage>
        <taxon>unclassified sequences</taxon>
        <taxon>metagenomes</taxon>
        <taxon>ecological metagenomes</taxon>
    </lineage>
</organism>
<evidence type="ECO:0000256" key="6">
    <source>
        <dbReference type="ARBA" id="ARBA00022801"/>
    </source>
</evidence>
<dbReference type="GO" id="GO:0005839">
    <property type="term" value="C:proteasome core complex"/>
    <property type="evidence" value="ECO:0007669"/>
    <property type="project" value="InterPro"/>
</dbReference>
<dbReference type="InterPro" id="IPR023333">
    <property type="entry name" value="Proteasome_suB-type"/>
</dbReference>
<comment type="similarity">
    <text evidence="2">Belongs to the peptidase T1B family. HslV subfamily.</text>
</comment>
<keyword evidence="6" id="KW-0378">Hydrolase</keyword>
<dbReference type="InterPro" id="IPR001353">
    <property type="entry name" value="Proteasome_sua/b"/>
</dbReference>
<reference evidence="7" key="1">
    <citation type="submission" date="2013-08" db="EMBL/GenBank/DDBJ databases">
        <authorList>
            <person name="Mendez C."/>
            <person name="Richter M."/>
            <person name="Ferrer M."/>
            <person name="Sanchez J."/>
        </authorList>
    </citation>
    <scope>NUCLEOTIDE SEQUENCE</scope>
</reference>
<dbReference type="GO" id="GO:0009376">
    <property type="term" value="C:HslUV protease complex"/>
    <property type="evidence" value="ECO:0007669"/>
    <property type="project" value="InterPro"/>
</dbReference>
<dbReference type="EMBL" id="AUZY01012563">
    <property type="protein sequence ID" value="EQD29498.1"/>
    <property type="molecule type" value="Genomic_DNA"/>
</dbReference>
<comment type="caution">
    <text evidence="7">The sequence shown here is derived from an EMBL/GenBank/DDBJ whole genome shotgun (WGS) entry which is preliminary data.</text>
</comment>
<dbReference type="SUPFAM" id="SSF56235">
    <property type="entry name" value="N-terminal nucleophile aminohydrolases (Ntn hydrolases)"/>
    <property type="match status" value="1"/>
</dbReference>
<evidence type="ECO:0000256" key="3">
    <source>
        <dbReference type="ARBA" id="ARBA00022490"/>
    </source>
</evidence>
<gene>
    <name evidence="7" type="ORF">B1B_18740</name>
</gene>
<evidence type="ECO:0000256" key="4">
    <source>
        <dbReference type="ARBA" id="ARBA00022670"/>
    </source>
</evidence>
<sequence>MSLVASHQGVAPHATTILAVQRGSEIAVAGDGQVTVGDVVMKHRASKVRRLYHDQIVVGFAGSVADAFTLFDKFERQLDQHQGNLLRSAVELGKEWRTDRYLRHLDAMLVVAGQGQMLLLSG</sequence>
<evidence type="ECO:0000256" key="5">
    <source>
        <dbReference type="ARBA" id="ARBA00022723"/>
    </source>
</evidence>
<dbReference type="Pfam" id="PF00227">
    <property type="entry name" value="Proteasome"/>
    <property type="match status" value="1"/>
</dbReference>
<dbReference type="PANTHER" id="PTHR32194:SF0">
    <property type="entry name" value="ATP-DEPENDENT PROTEASE SUBUNIT HSLV"/>
    <property type="match status" value="1"/>
</dbReference>
<evidence type="ECO:0000313" key="7">
    <source>
        <dbReference type="EMBL" id="EQD29498.1"/>
    </source>
</evidence>
<keyword evidence="3" id="KW-0963">Cytoplasm</keyword>
<dbReference type="NCBIfam" id="NF003964">
    <property type="entry name" value="PRK05456.1"/>
    <property type="match status" value="1"/>
</dbReference>
<feature type="non-terminal residue" evidence="7">
    <location>
        <position position="122"/>
    </location>
</feature>